<dbReference type="EMBL" id="VAUP01000028">
    <property type="protein sequence ID" value="TLX42392.1"/>
    <property type="molecule type" value="Genomic_DNA"/>
</dbReference>
<feature type="region of interest" description="Disordered" evidence="1">
    <location>
        <begin position="52"/>
        <end position="107"/>
    </location>
</feature>
<accession>A0A6C1KE14</accession>
<dbReference type="Proteomes" id="UP000305131">
    <property type="component" value="Unassembled WGS sequence"/>
</dbReference>
<dbReference type="GeneID" id="95774195"/>
<protein>
    <submittedName>
        <fullName evidence="3">Uncharacterized protein</fullName>
    </submittedName>
</protein>
<dbReference type="AlphaFoldDB" id="A0A6C1KE14"/>
<proteinExistence type="predicted"/>
<feature type="chain" id="PRO_5025451067" evidence="2">
    <location>
        <begin position="28"/>
        <end position="729"/>
    </location>
</feature>
<keyword evidence="2" id="KW-0732">Signal</keyword>
<evidence type="ECO:0000313" key="4">
    <source>
        <dbReference type="Proteomes" id="UP000305131"/>
    </source>
</evidence>
<comment type="caution">
    <text evidence="3">The sequence shown here is derived from an EMBL/GenBank/DDBJ whole genome shotgun (WGS) entry which is preliminary data.</text>
</comment>
<evidence type="ECO:0000313" key="3">
    <source>
        <dbReference type="EMBL" id="TLX42392.1"/>
    </source>
</evidence>
<evidence type="ECO:0000256" key="2">
    <source>
        <dbReference type="SAM" id="SignalP"/>
    </source>
</evidence>
<feature type="compositionally biased region" description="Basic and acidic residues" evidence="1">
    <location>
        <begin position="66"/>
        <end position="101"/>
    </location>
</feature>
<organism evidence="3 4">
    <name type="scientific">Xanthobacter autotrophicus</name>
    <dbReference type="NCBI Taxonomy" id="280"/>
    <lineage>
        <taxon>Bacteria</taxon>
        <taxon>Pseudomonadati</taxon>
        <taxon>Pseudomonadota</taxon>
        <taxon>Alphaproteobacteria</taxon>
        <taxon>Hyphomicrobiales</taxon>
        <taxon>Xanthobacteraceae</taxon>
        <taxon>Xanthobacter</taxon>
    </lineage>
</organism>
<evidence type="ECO:0000256" key="1">
    <source>
        <dbReference type="SAM" id="MobiDB-lite"/>
    </source>
</evidence>
<dbReference type="RefSeq" id="WP_138399759.1">
    <property type="nucleotide sequence ID" value="NZ_JBAFVI010000008.1"/>
</dbReference>
<gene>
    <name evidence="3" type="ORF">FBQ73_12095</name>
</gene>
<reference evidence="3 4" key="1">
    <citation type="submission" date="2019-05" db="EMBL/GenBank/DDBJ databases">
        <authorList>
            <person name="Zhou X."/>
        </authorList>
    </citation>
    <scope>NUCLEOTIDE SEQUENCE [LARGE SCALE GENOMIC DNA]</scope>
    <source>
        <strain evidence="3 4">DSM 432</strain>
    </source>
</reference>
<sequence>MTGRRALAGGCVVVAMFVLASVSTARAQLGIMNQVLDHAIQMQRHQQYRDQEDRAAARAQQNRAAAAERERKAEQGRQAAEKKAEDKRQAAEAAARQREAALARVSPPAEQLITEVSDFLKANPSHPNMLKYVEALSGLGRVVRDGDPAAIEKQTLSLSQLVQKDSAFSDFAAQRAEVRRVENARNLVDAIELADRQKRFLLAEIAQNPTASTTERFLDLVKGLDEQATRPNLDQLKPLSAQVDLAIRQAGLRNAFLAAPSVAAAQGSLPVGSGGTATGITTNGKDGAALANALTEKNRFLLEGSVDDVIFAYNASSTAPHVLKNLKGDIVFEKKTASVCLFQKSVDVPDVTLARRALSPMALEAILIEPTPCVADRLQTYDVIMIRRAALFREDQVYVFALLKQVEIGAYAPLMTLSGTDMAAQSGDAGRRLEAIEQQSREGFGLLVVNNISGTVCVVVEEQREAHQKVLRDWQPQVAAEISAPPKLNFVSLDTAFAGVKRAQCAAIYADAAGLKGLAAALKRDGTPFQVSALWVDPGVLADASQRLTAEQAAADRQAYELRRALAENASVAALREADEAKTKAGMQAALRAKHGRQAQAATTLIANDVKLGIDGKLDSPGLQFVPFFDWLAERRKDRWEVFSINTEIFEYGTANWKGRSLEAGLVKLDIRLRNQVLGEYRSFCFVFSRLADSEFQMVREPRVFGCDEAASLSRWKTALQFASLWTVE</sequence>
<dbReference type="OrthoDB" id="8442644at2"/>
<feature type="signal peptide" evidence="2">
    <location>
        <begin position="1"/>
        <end position="27"/>
    </location>
</feature>
<name>A0A6C1KE14_XANAU</name>